<dbReference type="CDD" id="cd00093">
    <property type="entry name" value="HTH_XRE"/>
    <property type="match status" value="1"/>
</dbReference>
<feature type="non-terminal residue" evidence="2">
    <location>
        <position position="279"/>
    </location>
</feature>
<evidence type="ECO:0000313" key="2">
    <source>
        <dbReference type="EMBL" id="MFC5748430.1"/>
    </source>
</evidence>
<dbReference type="Proteomes" id="UP001596074">
    <property type="component" value="Unassembled WGS sequence"/>
</dbReference>
<comment type="caution">
    <text evidence="2">The sequence shown here is derived from an EMBL/GenBank/DDBJ whole genome shotgun (WGS) entry which is preliminary data.</text>
</comment>
<dbReference type="EMBL" id="JBHSON010000031">
    <property type="protein sequence ID" value="MFC5748430.1"/>
    <property type="molecule type" value="Genomic_DNA"/>
</dbReference>
<dbReference type="InterPro" id="IPR010982">
    <property type="entry name" value="Lambda_DNA-bd_dom_sf"/>
</dbReference>
<dbReference type="RefSeq" id="WP_378284090.1">
    <property type="nucleotide sequence ID" value="NZ_JBHSON010000031.1"/>
</dbReference>
<dbReference type="InterPro" id="IPR002182">
    <property type="entry name" value="NB-ARC"/>
</dbReference>
<sequence length="279" mass="29941">MSESPPDITGPPLGELLRGWRERALLTQEQLAERSGLNVRTVRRLENNEFQPRVTSMLLLAEALALDGAQRALLAAVAHGRPAGRDEPAVTVPRQLPADIAAFVGRERELAALEARHGTYAADVFAIDGMPGAGKTALAVRAAHRLAPRFPDGRLFMDLHGHTEGTAPVEPGEALARMLRALGVPGEHIPGHTDDRAALYRGVLADRRVLVVLDDATDEQQVRPLLPAGPGCRVIVTSRRRLTGLDDTRTLSLDVLPPAQAVALFSRAARVPDTPAVAE</sequence>
<name>A0ABW1A5P4_9ACTN</name>
<accession>A0ABW1A5P4</accession>
<gene>
    <name evidence="2" type="ORF">ACFPZN_22650</name>
</gene>
<organism evidence="2 3">
    <name type="scientific">Actinomadura rugatobispora</name>
    <dbReference type="NCBI Taxonomy" id="1994"/>
    <lineage>
        <taxon>Bacteria</taxon>
        <taxon>Bacillati</taxon>
        <taxon>Actinomycetota</taxon>
        <taxon>Actinomycetes</taxon>
        <taxon>Streptosporangiales</taxon>
        <taxon>Thermomonosporaceae</taxon>
        <taxon>Actinomadura</taxon>
    </lineage>
</organism>
<dbReference type="Gene3D" id="1.10.260.40">
    <property type="entry name" value="lambda repressor-like DNA-binding domains"/>
    <property type="match status" value="1"/>
</dbReference>
<dbReference type="PROSITE" id="PS50943">
    <property type="entry name" value="HTH_CROC1"/>
    <property type="match status" value="1"/>
</dbReference>
<keyword evidence="3" id="KW-1185">Reference proteome</keyword>
<dbReference type="Gene3D" id="3.40.50.300">
    <property type="entry name" value="P-loop containing nucleotide triphosphate hydrolases"/>
    <property type="match status" value="1"/>
</dbReference>
<dbReference type="SMART" id="SM00530">
    <property type="entry name" value="HTH_XRE"/>
    <property type="match status" value="1"/>
</dbReference>
<dbReference type="Pfam" id="PF00931">
    <property type="entry name" value="NB-ARC"/>
    <property type="match status" value="1"/>
</dbReference>
<reference evidence="3" key="1">
    <citation type="journal article" date="2019" name="Int. J. Syst. Evol. Microbiol.">
        <title>The Global Catalogue of Microorganisms (GCM) 10K type strain sequencing project: providing services to taxonomists for standard genome sequencing and annotation.</title>
        <authorList>
            <consortium name="The Broad Institute Genomics Platform"/>
            <consortium name="The Broad Institute Genome Sequencing Center for Infectious Disease"/>
            <person name="Wu L."/>
            <person name="Ma J."/>
        </authorList>
    </citation>
    <scope>NUCLEOTIDE SEQUENCE [LARGE SCALE GENOMIC DNA]</scope>
    <source>
        <strain evidence="3">KCTC 42087</strain>
    </source>
</reference>
<dbReference type="SUPFAM" id="SSF47413">
    <property type="entry name" value="lambda repressor-like DNA-binding domains"/>
    <property type="match status" value="1"/>
</dbReference>
<dbReference type="InterPro" id="IPR027417">
    <property type="entry name" value="P-loop_NTPase"/>
</dbReference>
<dbReference type="PRINTS" id="PR00364">
    <property type="entry name" value="DISEASERSIST"/>
</dbReference>
<evidence type="ECO:0000259" key="1">
    <source>
        <dbReference type="PROSITE" id="PS50943"/>
    </source>
</evidence>
<dbReference type="PANTHER" id="PTHR47691">
    <property type="entry name" value="REGULATOR-RELATED"/>
    <property type="match status" value="1"/>
</dbReference>
<dbReference type="SUPFAM" id="SSF52540">
    <property type="entry name" value="P-loop containing nucleoside triphosphate hydrolases"/>
    <property type="match status" value="1"/>
</dbReference>
<feature type="domain" description="HTH cro/C1-type" evidence="1">
    <location>
        <begin position="17"/>
        <end position="71"/>
    </location>
</feature>
<evidence type="ECO:0000313" key="3">
    <source>
        <dbReference type="Proteomes" id="UP001596074"/>
    </source>
</evidence>
<dbReference type="PANTHER" id="PTHR47691:SF3">
    <property type="entry name" value="HTH-TYPE TRANSCRIPTIONAL REGULATOR RV0890C-RELATED"/>
    <property type="match status" value="1"/>
</dbReference>
<dbReference type="InterPro" id="IPR001387">
    <property type="entry name" value="Cro/C1-type_HTH"/>
</dbReference>
<proteinExistence type="predicted"/>
<dbReference type="Pfam" id="PF01381">
    <property type="entry name" value="HTH_3"/>
    <property type="match status" value="1"/>
</dbReference>
<protein>
    <submittedName>
        <fullName evidence="2">Helix-turn-helix domain-containing protein</fullName>
    </submittedName>
</protein>